<dbReference type="Proteomes" id="UP000308121">
    <property type="component" value="Unassembled WGS sequence"/>
</dbReference>
<gene>
    <name evidence="2" type="ORF">FA014_11580</name>
</gene>
<feature type="region of interest" description="Disordered" evidence="1">
    <location>
        <begin position="1"/>
        <end position="36"/>
    </location>
</feature>
<comment type="caution">
    <text evidence="2">The sequence shown here is derived from an EMBL/GenBank/DDBJ whole genome shotgun (WGS) entry which is preliminary data.</text>
</comment>
<feature type="compositionally biased region" description="Low complexity" evidence="1">
    <location>
        <begin position="16"/>
        <end position="26"/>
    </location>
</feature>
<sequence length="335" mass="32953">MGGSAVGWPRPDDAAVDGAAAPAGAADPREPVEPSGSVLCGADVAGLATGVGDLRLHLGMPGSDAGGELVGRSLGPQVPVWVTADGPDVLPLRTPAVALVRDGAVVAVADDAARLVAGDAASERAVAGLAVPTGSGALRSCPGTDAGGLAGAVPAPGDYALVAVAALADGAEGEDEAAYVMSSAVDVTLLPEEAPLADDPDLPADYPLADVPLVGDGVLEVITSGLDGWKVTVGVTGTDALQRAATALGVRGLPVTHWEVMSGEDGTRTSDEQARAALAGVAIAADRTTGGTVSEHAGLAGDDTSFSLTLRGYHVEVTEQPGPGGRGSLVYRVTR</sequence>
<evidence type="ECO:0000313" key="2">
    <source>
        <dbReference type="EMBL" id="TKR23377.1"/>
    </source>
</evidence>
<organism evidence="2 3">
    <name type="scientific">Cellulomonas hominis</name>
    <dbReference type="NCBI Taxonomy" id="156981"/>
    <lineage>
        <taxon>Bacteria</taxon>
        <taxon>Bacillati</taxon>
        <taxon>Actinomycetota</taxon>
        <taxon>Actinomycetes</taxon>
        <taxon>Micrococcales</taxon>
        <taxon>Cellulomonadaceae</taxon>
        <taxon>Cellulomonas</taxon>
    </lineage>
</organism>
<dbReference type="RefSeq" id="WP_154729837.1">
    <property type="nucleotide sequence ID" value="NZ_SZYE01000087.1"/>
</dbReference>
<name>A0A7Z8JYC4_9CELL</name>
<dbReference type="OrthoDB" id="4823259at2"/>
<evidence type="ECO:0000313" key="3">
    <source>
        <dbReference type="Proteomes" id="UP000308121"/>
    </source>
</evidence>
<reference evidence="2 3" key="1">
    <citation type="submission" date="2019-05" db="EMBL/GenBank/DDBJ databases">
        <title>Genome sequence of Cellulomonas hominis strain CS1.</title>
        <authorList>
            <person name="Belmont J."/>
            <person name="Maclea K.S."/>
        </authorList>
    </citation>
    <scope>NUCLEOTIDE SEQUENCE [LARGE SCALE GENOMIC DNA]</scope>
    <source>
        <strain evidence="2 3">CS1</strain>
    </source>
</reference>
<evidence type="ECO:0000256" key="1">
    <source>
        <dbReference type="SAM" id="MobiDB-lite"/>
    </source>
</evidence>
<dbReference type="AlphaFoldDB" id="A0A7Z8JYC4"/>
<protein>
    <submittedName>
        <fullName evidence="2">Uncharacterized protein</fullName>
    </submittedName>
</protein>
<proteinExistence type="predicted"/>
<dbReference type="EMBL" id="SZYE01000087">
    <property type="protein sequence ID" value="TKR23377.1"/>
    <property type="molecule type" value="Genomic_DNA"/>
</dbReference>
<accession>A0A7Z8JYC4</accession>